<evidence type="ECO:0000313" key="3">
    <source>
        <dbReference type="Proteomes" id="UP000039865"/>
    </source>
</evidence>
<dbReference type="Pfam" id="PF01419">
    <property type="entry name" value="Jacalin"/>
    <property type="match status" value="1"/>
</dbReference>
<reference evidence="2 3" key="1">
    <citation type="submission" date="2014-06" db="EMBL/GenBank/DDBJ databases">
        <authorList>
            <person name="Swart Estienne"/>
        </authorList>
    </citation>
    <scope>NUCLEOTIDE SEQUENCE [LARGE SCALE GENOMIC DNA]</scope>
    <source>
        <strain evidence="2 3">130c</strain>
    </source>
</reference>
<dbReference type="EMBL" id="CCKQ01007980">
    <property type="protein sequence ID" value="CDW79416.1"/>
    <property type="molecule type" value="Genomic_DNA"/>
</dbReference>
<dbReference type="Gene3D" id="2.100.10.30">
    <property type="entry name" value="Jacalin-like lectin domain"/>
    <property type="match status" value="1"/>
</dbReference>
<name>A0A078AC55_STYLE</name>
<protein>
    <submittedName>
        <fullName evidence="2">Peptide n</fullName>
    </submittedName>
</protein>
<evidence type="ECO:0000313" key="2">
    <source>
        <dbReference type="EMBL" id="CDW79416.1"/>
    </source>
</evidence>
<sequence>MDVYHDGRLVFGFEVTYVNESDQSKIFQVGHHIGNHLTGDVQCSTFDFNEGEYISQFNTMAGDLVDKVKFFTNQGRQFEAGGNGGALNMAQMSAVSNPRVVAVGGGLGGHMHHFRVYYVQNQ</sequence>
<accession>A0A078AC55</accession>
<dbReference type="InterPro" id="IPR036404">
    <property type="entry name" value="Jacalin-like_lectin_dom_sf"/>
</dbReference>
<gene>
    <name evidence="2" type="primary">Contig18922.g20074</name>
    <name evidence="2" type="ORF">STYLEM_8404</name>
</gene>
<dbReference type="InParanoid" id="A0A078AC55"/>
<dbReference type="Proteomes" id="UP000039865">
    <property type="component" value="Unassembled WGS sequence"/>
</dbReference>
<dbReference type="AlphaFoldDB" id="A0A078AC55"/>
<proteinExistence type="predicted"/>
<dbReference type="InterPro" id="IPR001229">
    <property type="entry name" value="Jacalin-like_lectin_dom"/>
</dbReference>
<organism evidence="2 3">
    <name type="scientific">Stylonychia lemnae</name>
    <name type="common">Ciliate</name>
    <dbReference type="NCBI Taxonomy" id="5949"/>
    <lineage>
        <taxon>Eukaryota</taxon>
        <taxon>Sar</taxon>
        <taxon>Alveolata</taxon>
        <taxon>Ciliophora</taxon>
        <taxon>Intramacronucleata</taxon>
        <taxon>Spirotrichea</taxon>
        <taxon>Stichotrichia</taxon>
        <taxon>Sporadotrichida</taxon>
        <taxon>Oxytrichidae</taxon>
        <taxon>Stylonychinae</taxon>
        <taxon>Stylonychia</taxon>
    </lineage>
</organism>
<feature type="domain" description="Jacalin-type lectin" evidence="1">
    <location>
        <begin position="3"/>
        <end position="86"/>
    </location>
</feature>
<keyword evidence="3" id="KW-1185">Reference proteome</keyword>
<dbReference type="SUPFAM" id="SSF51101">
    <property type="entry name" value="Mannose-binding lectins"/>
    <property type="match status" value="1"/>
</dbReference>
<evidence type="ECO:0000259" key="1">
    <source>
        <dbReference type="Pfam" id="PF01419"/>
    </source>
</evidence>